<sequence length="225" mass="26957">MIFKRKRKEEQNIINCANLQYRKAVDTADLYMKSKEYTITEKQILLDYMIDIIKRDIQSEYIADLFYHDEAKTMRMPMFPEIYYDKDGKEHELKFSENQEISLKEKCVITFPWERKRMSDNIINIVKNGFKNYPINHDVYYYKELNICQVLNGNHSIATGIYTQKGTVLAKVIDMKPLFENIETDGEYFYNIYNGVRIREVQDFRVAVIFEIAKMKDKLENEMEP</sequence>
<accession>A0AAE3JAT6</accession>
<dbReference type="Pfam" id="PF20457">
    <property type="entry name" value="DUF6710"/>
    <property type="match status" value="1"/>
</dbReference>
<organism evidence="1 2">
    <name type="scientific">Hominilimicola fabiformis</name>
    <dbReference type="NCBI Taxonomy" id="2885356"/>
    <lineage>
        <taxon>Bacteria</taxon>
        <taxon>Bacillati</taxon>
        <taxon>Bacillota</taxon>
        <taxon>Clostridia</taxon>
        <taxon>Eubacteriales</taxon>
        <taxon>Oscillospiraceae</taxon>
        <taxon>Hominilimicola</taxon>
    </lineage>
</organism>
<dbReference type="InterPro" id="IPR046556">
    <property type="entry name" value="DUF6710"/>
</dbReference>
<dbReference type="EMBL" id="JAJEQM010000028">
    <property type="protein sequence ID" value="MCC2211822.1"/>
    <property type="molecule type" value="Genomic_DNA"/>
</dbReference>
<comment type="caution">
    <text evidence="1">The sequence shown here is derived from an EMBL/GenBank/DDBJ whole genome shotgun (WGS) entry which is preliminary data.</text>
</comment>
<dbReference type="AlphaFoldDB" id="A0AAE3JAT6"/>
<gene>
    <name evidence="1" type="ORF">LKE05_13635</name>
</gene>
<protein>
    <submittedName>
        <fullName evidence="1">Uncharacterized protein</fullName>
    </submittedName>
</protein>
<evidence type="ECO:0000313" key="1">
    <source>
        <dbReference type="EMBL" id="MCC2211822.1"/>
    </source>
</evidence>
<proteinExistence type="predicted"/>
<dbReference type="Proteomes" id="UP001198242">
    <property type="component" value="Unassembled WGS sequence"/>
</dbReference>
<reference evidence="1 2" key="1">
    <citation type="submission" date="2021-10" db="EMBL/GenBank/DDBJ databases">
        <title>Anaerobic single-cell dispensing facilitates the cultivation of human gut bacteria.</title>
        <authorList>
            <person name="Afrizal A."/>
        </authorList>
    </citation>
    <scope>NUCLEOTIDE SEQUENCE [LARGE SCALE GENOMIC DNA]</scope>
    <source>
        <strain evidence="1 2">CLA-AA-H232</strain>
    </source>
</reference>
<name>A0AAE3JAT6_9FIRM</name>
<evidence type="ECO:0000313" key="2">
    <source>
        <dbReference type="Proteomes" id="UP001198242"/>
    </source>
</evidence>
<dbReference type="RefSeq" id="WP_022231161.1">
    <property type="nucleotide sequence ID" value="NZ_JAJEQM010000028.1"/>
</dbReference>
<keyword evidence="2" id="KW-1185">Reference proteome</keyword>